<accession>A0ABW7BKE7</accession>
<dbReference type="SUPFAM" id="SSF47336">
    <property type="entry name" value="ACP-like"/>
    <property type="match status" value="1"/>
</dbReference>
<name>A0ABW7BKE7_9ACTN</name>
<evidence type="ECO:0000259" key="4">
    <source>
        <dbReference type="PROSITE" id="PS50075"/>
    </source>
</evidence>
<dbReference type="InterPro" id="IPR006162">
    <property type="entry name" value="Ppantetheine_attach_site"/>
</dbReference>
<feature type="domain" description="Carrier" evidence="4">
    <location>
        <begin position="1"/>
        <end position="74"/>
    </location>
</feature>
<dbReference type="InterPro" id="IPR009081">
    <property type="entry name" value="PP-bd_ACP"/>
</dbReference>
<comment type="caution">
    <text evidence="5">The sequence shown here is derived from an EMBL/GenBank/DDBJ whole genome shotgun (WGS) entry which is preliminary data.</text>
</comment>
<evidence type="ECO:0000313" key="6">
    <source>
        <dbReference type="Proteomes" id="UP001604267"/>
    </source>
</evidence>
<proteinExistence type="predicted"/>
<evidence type="ECO:0000256" key="1">
    <source>
        <dbReference type="ARBA" id="ARBA00022450"/>
    </source>
</evidence>
<keyword evidence="2" id="KW-0597">Phosphoprotein</keyword>
<dbReference type="EMBL" id="JBICYV010000029">
    <property type="protein sequence ID" value="MFG3016392.1"/>
    <property type="molecule type" value="Genomic_DNA"/>
</dbReference>
<dbReference type="PROSITE" id="PS00012">
    <property type="entry name" value="PHOSPHOPANTETHEINE"/>
    <property type="match status" value="1"/>
</dbReference>
<feature type="region of interest" description="Disordered" evidence="3">
    <location>
        <begin position="1"/>
        <end position="20"/>
    </location>
</feature>
<keyword evidence="1" id="KW-0596">Phosphopantetheine</keyword>
<evidence type="ECO:0000256" key="2">
    <source>
        <dbReference type="ARBA" id="ARBA00022553"/>
    </source>
</evidence>
<dbReference type="Pfam" id="PF00550">
    <property type="entry name" value="PP-binding"/>
    <property type="match status" value="1"/>
</dbReference>
<dbReference type="Gene3D" id="1.10.1200.10">
    <property type="entry name" value="ACP-like"/>
    <property type="match status" value="1"/>
</dbReference>
<gene>
    <name evidence="5" type="ORF">ACGFZB_39315</name>
</gene>
<protein>
    <submittedName>
        <fullName evidence="5">Acyl carrier protein</fullName>
    </submittedName>
</protein>
<dbReference type="RefSeq" id="WP_356160056.1">
    <property type="nucleotide sequence ID" value="NZ_JBEXOF010000055.1"/>
</dbReference>
<evidence type="ECO:0000313" key="5">
    <source>
        <dbReference type="EMBL" id="MFG3016392.1"/>
    </source>
</evidence>
<keyword evidence="6" id="KW-1185">Reference proteome</keyword>
<dbReference type="InterPro" id="IPR036736">
    <property type="entry name" value="ACP-like_sf"/>
</dbReference>
<evidence type="ECO:0000256" key="3">
    <source>
        <dbReference type="SAM" id="MobiDB-lite"/>
    </source>
</evidence>
<sequence length="89" mass="9526">MTHILEDTFGIDPGEEMDPNTLIGPEGLGLESIGILEVTVHLEREYGIEFSDETLDVLIHGTLGEFIDEILKQRTAVAAGSGAENSGSL</sequence>
<reference evidence="5 6" key="1">
    <citation type="submission" date="2024-10" db="EMBL/GenBank/DDBJ databases">
        <title>The Natural Products Discovery Center: Release of the First 8490 Sequenced Strains for Exploring Actinobacteria Biosynthetic Diversity.</title>
        <authorList>
            <person name="Kalkreuter E."/>
            <person name="Kautsar S.A."/>
            <person name="Yang D."/>
            <person name="Bader C.D."/>
            <person name="Teijaro C.N."/>
            <person name="Fluegel L."/>
            <person name="Davis C.M."/>
            <person name="Simpson J.R."/>
            <person name="Lauterbach L."/>
            <person name="Steele A.D."/>
            <person name="Gui C."/>
            <person name="Meng S."/>
            <person name="Li G."/>
            <person name="Viehrig K."/>
            <person name="Ye F."/>
            <person name="Su P."/>
            <person name="Kiefer A.F."/>
            <person name="Nichols A."/>
            <person name="Cepeda A.J."/>
            <person name="Yan W."/>
            <person name="Fan B."/>
            <person name="Jiang Y."/>
            <person name="Adhikari A."/>
            <person name="Zheng C.-J."/>
            <person name="Schuster L."/>
            <person name="Cowan T.M."/>
            <person name="Smanski M.J."/>
            <person name="Chevrette M.G."/>
            <person name="De Carvalho L.P.S."/>
            <person name="Shen B."/>
        </authorList>
    </citation>
    <scope>NUCLEOTIDE SEQUENCE [LARGE SCALE GENOMIC DNA]</scope>
    <source>
        <strain evidence="5 6">NPDC048320</strain>
    </source>
</reference>
<dbReference type="Proteomes" id="UP001604267">
    <property type="component" value="Unassembled WGS sequence"/>
</dbReference>
<dbReference type="PROSITE" id="PS50075">
    <property type="entry name" value="CARRIER"/>
    <property type="match status" value="1"/>
</dbReference>
<organism evidence="5 6">
    <name type="scientific">Streptomyces cinerochromogenes</name>
    <dbReference type="NCBI Taxonomy" id="66422"/>
    <lineage>
        <taxon>Bacteria</taxon>
        <taxon>Bacillati</taxon>
        <taxon>Actinomycetota</taxon>
        <taxon>Actinomycetes</taxon>
        <taxon>Kitasatosporales</taxon>
        <taxon>Streptomycetaceae</taxon>
        <taxon>Streptomyces</taxon>
    </lineage>
</organism>